<dbReference type="NCBIfam" id="TIGR02796">
    <property type="entry name" value="tolQ"/>
    <property type="match status" value="1"/>
</dbReference>
<dbReference type="GO" id="GO:0051301">
    <property type="term" value="P:cell division"/>
    <property type="evidence" value="ECO:0007669"/>
    <property type="project" value="UniProtKB-UniRule"/>
</dbReference>
<evidence type="ECO:0000313" key="13">
    <source>
        <dbReference type="Proteomes" id="UP000053718"/>
    </source>
</evidence>
<protein>
    <recommendedName>
        <fullName evidence="10">Tol-Pal system protein TolQ</fullName>
    </recommendedName>
</protein>
<keyword evidence="6 10" id="KW-0812">Transmembrane</keyword>
<evidence type="ECO:0000256" key="1">
    <source>
        <dbReference type="ARBA" id="ARBA00004651"/>
    </source>
</evidence>
<evidence type="ECO:0000256" key="7">
    <source>
        <dbReference type="ARBA" id="ARBA00022989"/>
    </source>
</evidence>
<dbReference type="InterPro" id="IPR014163">
    <property type="entry name" value="Tol-Pal_TolQ"/>
</dbReference>
<keyword evidence="4 10" id="KW-0997">Cell inner membrane</keyword>
<dbReference type="Pfam" id="PF01618">
    <property type="entry name" value="MotA_ExbB"/>
    <property type="match status" value="1"/>
</dbReference>
<keyword evidence="5 10" id="KW-0132">Cell division</keyword>
<dbReference type="Proteomes" id="UP000053718">
    <property type="component" value="Unassembled WGS sequence"/>
</dbReference>
<organism evidence="12 13">
    <name type="scientific">Pseudidiomarina atlantica</name>
    <dbReference type="NCBI Taxonomy" id="1517416"/>
    <lineage>
        <taxon>Bacteria</taxon>
        <taxon>Pseudomonadati</taxon>
        <taxon>Pseudomonadota</taxon>
        <taxon>Gammaproteobacteria</taxon>
        <taxon>Alteromonadales</taxon>
        <taxon>Idiomarinaceae</taxon>
        <taxon>Pseudidiomarina</taxon>
    </lineage>
</organism>
<comment type="function">
    <text evidence="10">Part of the Tol-Pal system, which plays a role in outer membrane invagination during cell division and is important for maintaining outer membrane integrity.</text>
</comment>
<gene>
    <name evidence="10" type="primary">tolQ</name>
    <name evidence="12" type="ORF">IDAT_09845</name>
</gene>
<dbReference type="HAMAP" id="MF_02202">
    <property type="entry name" value="TolQ"/>
    <property type="match status" value="1"/>
</dbReference>
<dbReference type="RefSeq" id="WP_034733257.1">
    <property type="nucleotide sequence ID" value="NZ_JPIN01000009.1"/>
</dbReference>
<dbReference type="InterPro" id="IPR002898">
    <property type="entry name" value="MotA_ExbB_proton_chnl"/>
</dbReference>
<keyword evidence="7 10" id="KW-1133">Transmembrane helix</keyword>
<evidence type="ECO:0000256" key="4">
    <source>
        <dbReference type="ARBA" id="ARBA00022519"/>
    </source>
</evidence>
<feature type="transmembrane region" description="Helical" evidence="10">
    <location>
        <begin position="172"/>
        <end position="193"/>
    </location>
</feature>
<feature type="domain" description="MotA/TolQ/ExbB proton channel" evidence="11">
    <location>
        <begin position="78"/>
        <end position="206"/>
    </location>
</feature>
<comment type="subcellular location">
    <subcellularLocation>
        <location evidence="10">Cell inner membrane</location>
        <topology evidence="10">Multi-pass membrane protein</topology>
    </subcellularLocation>
    <subcellularLocation>
        <location evidence="1">Cell membrane</location>
        <topology evidence="1">Multi-pass membrane protein</topology>
    </subcellularLocation>
</comment>
<dbReference type="InterPro" id="IPR050790">
    <property type="entry name" value="ExbB/TolQ_transport"/>
</dbReference>
<evidence type="ECO:0000256" key="9">
    <source>
        <dbReference type="ARBA" id="ARBA00023306"/>
    </source>
</evidence>
<evidence type="ECO:0000259" key="11">
    <source>
        <dbReference type="Pfam" id="PF01618"/>
    </source>
</evidence>
<reference evidence="12 13" key="1">
    <citation type="submission" date="2014-06" db="EMBL/GenBank/DDBJ databases">
        <title>Draft genome sequence of Idiomarina sp. MCCC 1A10513.</title>
        <authorList>
            <person name="Du J."/>
            <person name="Lai Q."/>
            <person name="Shao Z."/>
        </authorList>
    </citation>
    <scope>NUCLEOTIDE SEQUENCE [LARGE SCALE GENOMIC DNA]</scope>
    <source>
        <strain evidence="12 13">MCCC 1A10513</strain>
    </source>
</reference>
<keyword evidence="8 10" id="KW-0472">Membrane</keyword>
<comment type="subunit">
    <text evidence="10">The Tol-Pal system is composed of five core proteins: the inner membrane proteins TolA, TolQ and TolR, the periplasmic protein TolB and the outer membrane protein Pal. They form a network linking the inner and outer membranes and the peptidoglycan layer.</text>
</comment>
<dbReference type="GO" id="GO:0017038">
    <property type="term" value="P:protein import"/>
    <property type="evidence" value="ECO:0007669"/>
    <property type="project" value="TreeGrafter"/>
</dbReference>
<evidence type="ECO:0000256" key="2">
    <source>
        <dbReference type="ARBA" id="ARBA00010442"/>
    </source>
</evidence>
<accession>A0A094J6T1</accession>
<dbReference type="STRING" id="1517416.IDAT_09845"/>
<dbReference type="eggNOG" id="COG0811">
    <property type="taxonomic scope" value="Bacteria"/>
</dbReference>
<dbReference type="OrthoDB" id="9805133at2"/>
<name>A0A094J6T1_9GAMM</name>
<keyword evidence="9 10" id="KW-0131">Cell cycle</keyword>
<dbReference type="GO" id="GO:0043213">
    <property type="term" value="P:bacteriocin transport"/>
    <property type="evidence" value="ECO:0007669"/>
    <property type="project" value="InterPro"/>
</dbReference>
<dbReference type="GO" id="GO:0005886">
    <property type="term" value="C:plasma membrane"/>
    <property type="evidence" value="ECO:0007669"/>
    <property type="project" value="UniProtKB-SubCell"/>
</dbReference>
<evidence type="ECO:0000313" key="12">
    <source>
        <dbReference type="EMBL" id="KFZ28296.1"/>
    </source>
</evidence>
<comment type="similarity">
    <text evidence="2 10">Belongs to the ExbB/TolQ family.</text>
</comment>
<feature type="transmembrane region" description="Helical" evidence="10">
    <location>
        <begin position="16"/>
        <end position="37"/>
    </location>
</feature>
<evidence type="ECO:0000256" key="8">
    <source>
        <dbReference type="ARBA" id="ARBA00023136"/>
    </source>
</evidence>
<dbReference type="AlphaFoldDB" id="A0A094J6T1"/>
<keyword evidence="3 10" id="KW-1003">Cell membrane</keyword>
<feature type="transmembrane region" description="Helical" evidence="10">
    <location>
        <begin position="140"/>
        <end position="160"/>
    </location>
</feature>
<dbReference type="EMBL" id="JPIN01000009">
    <property type="protein sequence ID" value="KFZ28296.1"/>
    <property type="molecule type" value="Genomic_DNA"/>
</dbReference>
<keyword evidence="13" id="KW-1185">Reference proteome</keyword>
<evidence type="ECO:0000256" key="10">
    <source>
        <dbReference type="HAMAP-Rule" id="MF_02202"/>
    </source>
</evidence>
<evidence type="ECO:0000256" key="3">
    <source>
        <dbReference type="ARBA" id="ARBA00022475"/>
    </source>
</evidence>
<comment type="caution">
    <text evidence="12">The sequence shown here is derived from an EMBL/GenBank/DDBJ whole genome shotgun (WGS) entry which is preliminary data.</text>
</comment>
<dbReference type="PANTHER" id="PTHR30625:SF3">
    <property type="entry name" value="TOL-PAL SYSTEM PROTEIN TOLQ"/>
    <property type="match status" value="1"/>
</dbReference>
<proteinExistence type="inferred from homology"/>
<sequence length="237" mass="25885">MQAEMSITALILEASFVVQLVMLMLLAFSVAGWMMIFQRRKVIQKASQDAIAFEDRFWSGVDLARLYQEISARAQNANGMEKLFYAGFKEFARLRNNTALTQPQVLEASYRAMRVVHSREVDGLESNLSLLATIGSISPYVGLFGTVWGIMNAFIGLGAVQQATLAMVAPGIAEALIATAMGLFAAIPAVIAYNRFAHRVEKVDNQYLNFMDELLAILQRQGSAPTKPAAAKAGEAS</sequence>
<evidence type="ECO:0000256" key="5">
    <source>
        <dbReference type="ARBA" id="ARBA00022618"/>
    </source>
</evidence>
<evidence type="ECO:0000256" key="6">
    <source>
        <dbReference type="ARBA" id="ARBA00022692"/>
    </source>
</evidence>
<dbReference type="PANTHER" id="PTHR30625">
    <property type="entry name" value="PROTEIN TOLQ"/>
    <property type="match status" value="1"/>
</dbReference>